<dbReference type="InterPro" id="IPR012337">
    <property type="entry name" value="RNaseH-like_sf"/>
</dbReference>
<organism evidence="2 3">
    <name type="scientific">Stichopus japonicus</name>
    <name type="common">Sea cucumber</name>
    <dbReference type="NCBI Taxonomy" id="307972"/>
    <lineage>
        <taxon>Eukaryota</taxon>
        <taxon>Metazoa</taxon>
        <taxon>Echinodermata</taxon>
        <taxon>Eleutherozoa</taxon>
        <taxon>Echinozoa</taxon>
        <taxon>Holothuroidea</taxon>
        <taxon>Aspidochirotacea</taxon>
        <taxon>Aspidochirotida</taxon>
        <taxon>Stichopodidae</taxon>
        <taxon>Apostichopus</taxon>
    </lineage>
</organism>
<dbReference type="PANTHER" id="PTHR37984:SF15">
    <property type="entry name" value="INTEGRASE CATALYTIC DOMAIN-CONTAINING PROTEIN"/>
    <property type="match status" value="1"/>
</dbReference>
<sequence>MRRDIEDWCRRCELCSRRKPPTPRSKAPMEIVKAGEPMQRVAIDVLGPLPETYNGNKYILVVADYFTKWTEAYPIPNQEAKTVASELVTNFIARFGVPQIIHSDQGSNFESELFGELCKCLGIHKTRTTAYRPQSDGLVERFNRTLEQMISVYVHENQRDWDVHIPILLMAYRSSLQETTRFTPNFLMLGRETTLPIELMIGSPEAESNPDTNVPEYVANFKDRCNKAYRVVRERTSLSQARQKKNYDAHICSKTTPLRW</sequence>
<dbReference type="SUPFAM" id="SSF53098">
    <property type="entry name" value="Ribonuclease H-like"/>
    <property type="match status" value="1"/>
</dbReference>
<dbReference type="EMBL" id="MRZV01000004">
    <property type="protein sequence ID" value="PIK62874.1"/>
    <property type="molecule type" value="Genomic_DNA"/>
</dbReference>
<protein>
    <recommendedName>
        <fullName evidence="1">Integrase catalytic domain-containing protein</fullName>
    </recommendedName>
</protein>
<reference evidence="2 3" key="1">
    <citation type="journal article" date="2017" name="PLoS Biol.">
        <title>The sea cucumber genome provides insights into morphological evolution and visceral regeneration.</title>
        <authorList>
            <person name="Zhang X."/>
            <person name="Sun L."/>
            <person name="Yuan J."/>
            <person name="Sun Y."/>
            <person name="Gao Y."/>
            <person name="Zhang L."/>
            <person name="Li S."/>
            <person name="Dai H."/>
            <person name="Hamel J.F."/>
            <person name="Liu C."/>
            <person name="Yu Y."/>
            <person name="Liu S."/>
            <person name="Lin W."/>
            <person name="Guo K."/>
            <person name="Jin S."/>
            <person name="Xu P."/>
            <person name="Storey K.B."/>
            <person name="Huan P."/>
            <person name="Zhang T."/>
            <person name="Zhou Y."/>
            <person name="Zhang J."/>
            <person name="Lin C."/>
            <person name="Li X."/>
            <person name="Xing L."/>
            <person name="Huo D."/>
            <person name="Sun M."/>
            <person name="Wang L."/>
            <person name="Mercier A."/>
            <person name="Li F."/>
            <person name="Yang H."/>
            <person name="Xiang J."/>
        </authorList>
    </citation>
    <scope>NUCLEOTIDE SEQUENCE [LARGE SCALE GENOMIC DNA]</scope>
    <source>
        <strain evidence="2">Shaxun</strain>
        <tissue evidence="2">Muscle</tissue>
    </source>
</reference>
<dbReference type="Proteomes" id="UP000230750">
    <property type="component" value="Unassembled WGS sequence"/>
</dbReference>
<accession>A0A2G8LRM3</accession>
<name>A0A2G8LRM3_STIJA</name>
<keyword evidence="3" id="KW-1185">Reference proteome</keyword>
<dbReference type="OrthoDB" id="10047254at2759"/>
<dbReference type="GO" id="GO:0003676">
    <property type="term" value="F:nucleic acid binding"/>
    <property type="evidence" value="ECO:0007669"/>
    <property type="project" value="InterPro"/>
</dbReference>
<evidence type="ECO:0000313" key="3">
    <source>
        <dbReference type="Proteomes" id="UP000230750"/>
    </source>
</evidence>
<dbReference type="Pfam" id="PF00665">
    <property type="entry name" value="rve"/>
    <property type="match status" value="1"/>
</dbReference>
<dbReference type="InterPro" id="IPR036397">
    <property type="entry name" value="RNaseH_sf"/>
</dbReference>
<dbReference type="PANTHER" id="PTHR37984">
    <property type="entry name" value="PROTEIN CBG26694"/>
    <property type="match status" value="1"/>
</dbReference>
<dbReference type="GO" id="GO:0015074">
    <property type="term" value="P:DNA integration"/>
    <property type="evidence" value="ECO:0007669"/>
    <property type="project" value="InterPro"/>
</dbReference>
<evidence type="ECO:0000313" key="2">
    <source>
        <dbReference type="EMBL" id="PIK62874.1"/>
    </source>
</evidence>
<dbReference type="FunFam" id="3.30.420.10:FF:000032">
    <property type="entry name" value="Retrovirus-related Pol polyprotein from transposon 297-like Protein"/>
    <property type="match status" value="1"/>
</dbReference>
<dbReference type="Gene3D" id="3.30.420.10">
    <property type="entry name" value="Ribonuclease H-like superfamily/Ribonuclease H"/>
    <property type="match status" value="1"/>
</dbReference>
<dbReference type="InterPro" id="IPR050951">
    <property type="entry name" value="Retrovirus_Pol_polyprotein"/>
</dbReference>
<feature type="domain" description="Integrase catalytic" evidence="1">
    <location>
        <begin position="33"/>
        <end position="192"/>
    </location>
</feature>
<dbReference type="AlphaFoldDB" id="A0A2G8LRM3"/>
<gene>
    <name evidence="2" type="ORF">BSL78_00208</name>
</gene>
<dbReference type="PROSITE" id="PS50994">
    <property type="entry name" value="INTEGRASE"/>
    <property type="match status" value="1"/>
</dbReference>
<comment type="caution">
    <text evidence="2">The sequence shown here is derived from an EMBL/GenBank/DDBJ whole genome shotgun (WGS) entry which is preliminary data.</text>
</comment>
<dbReference type="InterPro" id="IPR001584">
    <property type="entry name" value="Integrase_cat-core"/>
</dbReference>
<proteinExistence type="predicted"/>
<evidence type="ECO:0000259" key="1">
    <source>
        <dbReference type="PROSITE" id="PS50994"/>
    </source>
</evidence>